<dbReference type="OrthoDB" id="5598396at2759"/>
<dbReference type="AlphaFoldDB" id="A0A9P3URY4"/>
<protein>
    <submittedName>
        <fullName evidence="1">Uncharacterized protein</fullName>
    </submittedName>
</protein>
<comment type="caution">
    <text evidence="1">The sequence shown here is derived from an EMBL/GenBank/DDBJ whole genome shotgun (WGS) entry which is preliminary data.</text>
</comment>
<organism evidence="1 2">
    <name type="scientific">Lyophyllum shimeji</name>
    <name type="common">Hon-shimeji</name>
    <name type="synonym">Tricholoma shimeji</name>
    <dbReference type="NCBI Taxonomy" id="47721"/>
    <lineage>
        <taxon>Eukaryota</taxon>
        <taxon>Fungi</taxon>
        <taxon>Dikarya</taxon>
        <taxon>Basidiomycota</taxon>
        <taxon>Agaricomycotina</taxon>
        <taxon>Agaricomycetes</taxon>
        <taxon>Agaricomycetidae</taxon>
        <taxon>Agaricales</taxon>
        <taxon>Tricholomatineae</taxon>
        <taxon>Lyophyllaceae</taxon>
        <taxon>Lyophyllum</taxon>
    </lineage>
</organism>
<keyword evidence="2" id="KW-1185">Reference proteome</keyword>
<sequence>MCQHINPRSVATYLSGICNQLEPYFPNVRALRKSPLVTKTLAGCQRLRGVPTIRKQPLSRDDLCRVVAHYHGSQRYDDRLFVTPLLTGFYALMRLGELTWPDNPALQDDSKTTKVRSVVVSNQRYEFFLPCSKTDRIFEGNRIIVRAMDHPSGPYPHFVSYLTSRNKRFPLSRELWLTSRGRVPTRSFFIRRLCRFFPPSTRASLCVPAVRPCRDKSHETIVGATHATSVPRGLTELQTGVIW</sequence>
<dbReference type="Proteomes" id="UP001063166">
    <property type="component" value="Unassembled WGS sequence"/>
</dbReference>
<name>A0A9P3URY4_LYOSH</name>
<dbReference type="EMBL" id="BRPK01000025">
    <property type="protein sequence ID" value="GLB45654.1"/>
    <property type="molecule type" value="Genomic_DNA"/>
</dbReference>
<gene>
    <name evidence="1" type="ORF">LshimejAT787_2500460</name>
</gene>
<accession>A0A9P3URY4</accession>
<reference evidence="1" key="1">
    <citation type="submission" date="2022-07" db="EMBL/GenBank/DDBJ databases">
        <title>The genome of Lyophyllum shimeji provides insight into the initial evolution of ectomycorrhizal fungal genome.</title>
        <authorList>
            <person name="Kobayashi Y."/>
            <person name="Shibata T."/>
            <person name="Hirakawa H."/>
            <person name="Shigenobu S."/>
            <person name="Nishiyama T."/>
            <person name="Yamada A."/>
            <person name="Hasebe M."/>
            <person name="Kawaguchi M."/>
        </authorList>
    </citation>
    <scope>NUCLEOTIDE SEQUENCE</scope>
    <source>
        <strain evidence="1">AT787</strain>
    </source>
</reference>
<evidence type="ECO:0000313" key="1">
    <source>
        <dbReference type="EMBL" id="GLB45654.1"/>
    </source>
</evidence>
<evidence type="ECO:0000313" key="2">
    <source>
        <dbReference type="Proteomes" id="UP001063166"/>
    </source>
</evidence>
<proteinExistence type="predicted"/>